<feature type="domain" description="Galactosyltransferase N-terminal" evidence="13">
    <location>
        <begin position="86"/>
        <end position="209"/>
    </location>
</feature>
<dbReference type="Gene3D" id="3.90.550.10">
    <property type="entry name" value="Spore Coat Polysaccharide Biosynthesis Protein SpsA, Chain A"/>
    <property type="match status" value="1"/>
</dbReference>
<name>A0ABN7AQQ6_9HEMI</name>
<accession>A0ABN7AQQ6</accession>
<feature type="transmembrane region" description="Helical" evidence="11">
    <location>
        <begin position="20"/>
        <end position="39"/>
    </location>
</feature>
<organism evidence="14 15">
    <name type="scientific">Nesidiocoris tenuis</name>
    <dbReference type="NCBI Taxonomy" id="355587"/>
    <lineage>
        <taxon>Eukaryota</taxon>
        <taxon>Metazoa</taxon>
        <taxon>Ecdysozoa</taxon>
        <taxon>Arthropoda</taxon>
        <taxon>Hexapoda</taxon>
        <taxon>Insecta</taxon>
        <taxon>Pterygota</taxon>
        <taxon>Neoptera</taxon>
        <taxon>Paraneoptera</taxon>
        <taxon>Hemiptera</taxon>
        <taxon>Heteroptera</taxon>
        <taxon>Panheteroptera</taxon>
        <taxon>Cimicomorpha</taxon>
        <taxon>Miridae</taxon>
        <taxon>Dicyphina</taxon>
        <taxon>Nesidiocoris</taxon>
    </lineage>
</organism>
<evidence type="ECO:0000256" key="1">
    <source>
        <dbReference type="ARBA" id="ARBA00004606"/>
    </source>
</evidence>
<comment type="function">
    <text evidence="11">Catalyzes the transfer of galactose onto proteins or lipids.</text>
</comment>
<keyword evidence="11" id="KW-0479">Metal-binding</keyword>
<evidence type="ECO:0000256" key="11">
    <source>
        <dbReference type="RuleBase" id="RU368121"/>
    </source>
</evidence>
<keyword evidence="11" id="KW-0464">Manganese</keyword>
<evidence type="ECO:0000256" key="3">
    <source>
        <dbReference type="ARBA" id="ARBA00005735"/>
    </source>
</evidence>
<dbReference type="EMBL" id="AP028913">
    <property type="protein sequence ID" value="BES94542.1"/>
    <property type="molecule type" value="Genomic_DNA"/>
</dbReference>
<dbReference type="InterPro" id="IPR029044">
    <property type="entry name" value="Nucleotide-diphossugar_trans"/>
</dbReference>
<dbReference type="CDD" id="cd00899">
    <property type="entry name" value="b4GalT"/>
    <property type="match status" value="1"/>
</dbReference>
<dbReference type="InterPro" id="IPR027791">
    <property type="entry name" value="Galactosyl_T_C"/>
</dbReference>
<evidence type="ECO:0000256" key="7">
    <source>
        <dbReference type="ARBA" id="ARBA00022968"/>
    </source>
</evidence>
<dbReference type="InterPro" id="IPR027995">
    <property type="entry name" value="Galactosyl_T_N"/>
</dbReference>
<keyword evidence="4 11" id="KW-0328">Glycosyltransferase</keyword>
<evidence type="ECO:0000259" key="13">
    <source>
        <dbReference type="Pfam" id="PF13733"/>
    </source>
</evidence>
<evidence type="ECO:0000256" key="5">
    <source>
        <dbReference type="ARBA" id="ARBA00022679"/>
    </source>
</evidence>
<keyword evidence="15" id="KW-1185">Reference proteome</keyword>
<evidence type="ECO:0000256" key="2">
    <source>
        <dbReference type="ARBA" id="ARBA00004922"/>
    </source>
</evidence>
<feature type="domain" description="Galactosyltransferase C-terminal" evidence="12">
    <location>
        <begin position="213"/>
        <end position="290"/>
    </location>
</feature>
<gene>
    <name evidence="14" type="ORF">NTJ_07352</name>
</gene>
<evidence type="ECO:0000256" key="6">
    <source>
        <dbReference type="ARBA" id="ARBA00022692"/>
    </source>
</evidence>
<comment type="pathway">
    <text evidence="2 11">Protein modification; protein glycosylation.</text>
</comment>
<comment type="subcellular location">
    <subcellularLocation>
        <location evidence="1 11">Membrane</location>
        <topology evidence="1 11">Single-pass type II membrane protein</topology>
    </subcellularLocation>
</comment>
<evidence type="ECO:0000256" key="10">
    <source>
        <dbReference type="ARBA" id="ARBA00023180"/>
    </source>
</evidence>
<reference evidence="14 15" key="1">
    <citation type="submission" date="2023-09" db="EMBL/GenBank/DDBJ databases">
        <title>Nesidiocoris tenuis whole genome shotgun sequence.</title>
        <authorList>
            <person name="Shibata T."/>
            <person name="Shimoda M."/>
            <person name="Kobayashi T."/>
            <person name="Uehara T."/>
        </authorList>
    </citation>
    <scope>NUCLEOTIDE SEQUENCE [LARGE SCALE GENOMIC DNA]</scope>
    <source>
        <strain evidence="14 15">Japan</strain>
    </source>
</reference>
<keyword evidence="6 11" id="KW-0812">Transmembrane</keyword>
<dbReference type="Pfam" id="PF02709">
    <property type="entry name" value="Glyco_transf_7C"/>
    <property type="match status" value="1"/>
</dbReference>
<protein>
    <recommendedName>
        <fullName evidence="11">Beta-1,4-N-acetylgalactosaminyltransferase</fullName>
        <ecNumber evidence="11">2.4.1.-</ecNumber>
    </recommendedName>
    <alternativeName>
        <fullName evidence="11">Beta-4-GalNAcT</fullName>
    </alternativeName>
</protein>
<evidence type="ECO:0000259" key="12">
    <source>
        <dbReference type="Pfam" id="PF02709"/>
    </source>
</evidence>
<evidence type="ECO:0000256" key="8">
    <source>
        <dbReference type="ARBA" id="ARBA00022989"/>
    </source>
</evidence>
<evidence type="ECO:0000313" key="14">
    <source>
        <dbReference type="EMBL" id="BES94542.1"/>
    </source>
</evidence>
<dbReference type="Proteomes" id="UP001307889">
    <property type="component" value="Chromosome 5"/>
</dbReference>
<evidence type="ECO:0000256" key="4">
    <source>
        <dbReference type="ARBA" id="ARBA00022676"/>
    </source>
</evidence>
<dbReference type="PRINTS" id="PR02050">
    <property type="entry name" value="B14GALTRFASE"/>
</dbReference>
<dbReference type="PANTHER" id="PTHR19300">
    <property type="entry name" value="BETA-1,4-GALACTOSYLTRANSFERASE"/>
    <property type="match status" value="1"/>
</dbReference>
<keyword evidence="5 11" id="KW-0808">Transferase</keyword>
<dbReference type="PANTHER" id="PTHR19300:SF57">
    <property type="entry name" value="BETA-1,4-N-ACETYLGALACTOSAMINYLTRANSFERASE"/>
    <property type="match status" value="1"/>
</dbReference>
<dbReference type="Pfam" id="PF13733">
    <property type="entry name" value="Glyco_transf_7N"/>
    <property type="match status" value="1"/>
</dbReference>
<evidence type="ECO:0000256" key="9">
    <source>
        <dbReference type="ARBA" id="ARBA00023136"/>
    </source>
</evidence>
<evidence type="ECO:0000313" key="15">
    <source>
        <dbReference type="Proteomes" id="UP001307889"/>
    </source>
</evidence>
<keyword evidence="9 11" id="KW-0472">Membrane</keyword>
<keyword evidence="8 11" id="KW-1133">Transmembrane helix</keyword>
<dbReference type="InterPro" id="IPR003859">
    <property type="entry name" value="Galactosyl_T"/>
</dbReference>
<proteinExistence type="inferred from homology"/>
<comment type="similarity">
    <text evidence="3 11">Belongs to the glycosyltransferase 7 family.</text>
</comment>
<comment type="cofactor">
    <cofactor evidence="11">
        <name>Mn(2+)</name>
        <dbReference type="ChEBI" id="CHEBI:29035"/>
    </cofactor>
</comment>
<keyword evidence="7 11" id="KW-0735">Signal-anchor</keyword>
<dbReference type="EC" id="2.4.1.-" evidence="11"/>
<dbReference type="SUPFAM" id="SSF53448">
    <property type="entry name" value="Nucleotide-diphospho-sugar transferases"/>
    <property type="match status" value="1"/>
</dbReference>
<keyword evidence="10 11" id="KW-0325">Glycoprotein</keyword>
<sequence length="337" mass="38195">MAWSLSGRRLFCFHGHLRLLVSLLPAAIVVNVLLYVLLFSKSRVVVLQPDDIAENLVADAESLRLLNATRNAKVCDVFAAAKMTAQADEALDSLAERYGVRPGGAWRPKDCVPLYRIAVIVSYRDRPDNLNDFLAYMHPFLSSQNLDYRIVIVEQVAGRPFNRAKLFNVGFQEIEKLKSSGQFAKPPSCYIFHDVDLIPQDGRNVYACTKLVRHMSANIDVFEYKVPYDSIIGGAVAVGRRRFLEANGFSNTFFGWGGEDDDFYNRITRDGGRVCRYSADVSRYVMLSHKKQKPSADRYYFLVTGKDRYATDGLNSLKYTVVKFELLPLYTRIVVDI</sequence>